<organism evidence="1 2">
    <name type="scientific">Lithospermum erythrorhizon</name>
    <name type="common">Purple gromwell</name>
    <name type="synonym">Lithospermum officinale var. erythrorhizon</name>
    <dbReference type="NCBI Taxonomy" id="34254"/>
    <lineage>
        <taxon>Eukaryota</taxon>
        <taxon>Viridiplantae</taxon>
        <taxon>Streptophyta</taxon>
        <taxon>Embryophyta</taxon>
        <taxon>Tracheophyta</taxon>
        <taxon>Spermatophyta</taxon>
        <taxon>Magnoliopsida</taxon>
        <taxon>eudicotyledons</taxon>
        <taxon>Gunneridae</taxon>
        <taxon>Pentapetalae</taxon>
        <taxon>asterids</taxon>
        <taxon>lamiids</taxon>
        <taxon>Boraginales</taxon>
        <taxon>Boraginaceae</taxon>
        <taxon>Boraginoideae</taxon>
        <taxon>Lithospermeae</taxon>
        <taxon>Lithospermum</taxon>
    </lineage>
</organism>
<protein>
    <submittedName>
        <fullName evidence="1">Uncharacterized protein</fullName>
    </submittedName>
</protein>
<proteinExistence type="predicted"/>
<accession>A0AAV3QKS8</accession>
<dbReference type="Proteomes" id="UP001454036">
    <property type="component" value="Unassembled WGS sequence"/>
</dbReference>
<keyword evidence="2" id="KW-1185">Reference proteome</keyword>
<reference evidence="1 2" key="1">
    <citation type="submission" date="2024-01" db="EMBL/GenBank/DDBJ databases">
        <title>The complete chloroplast genome sequence of Lithospermum erythrorhizon: insights into the phylogenetic relationship among Boraginaceae species and the maternal lineages of purple gromwells.</title>
        <authorList>
            <person name="Okada T."/>
            <person name="Watanabe K."/>
        </authorList>
    </citation>
    <scope>NUCLEOTIDE SEQUENCE [LARGE SCALE GENOMIC DNA]</scope>
</reference>
<dbReference type="AlphaFoldDB" id="A0AAV3QKS8"/>
<evidence type="ECO:0000313" key="1">
    <source>
        <dbReference type="EMBL" id="GAA0163637.1"/>
    </source>
</evidence>
<evidence type="ECO:0000313" key="2">
    <source>
        <dbReference type="Proteomes" id="UP001454036"/>
    </source>
</evidence>
<sequence>MATKPPFIFSLVELQYEKISATNLEDLQEVVVRQDRGGKLGSRKGDGRGIEKEASRKGGKCWCWGIERHAEWFVETTITDDVNRSWRQVFEYVSCEDYKRKVQLEDLYSLMGSDNCGGVIMGNFKDILEGVGKERGNVRTEGSLEMFWEFV</sequence>
<name>A0AAV3QKS8_LITER</name>
<dbReference type="EMBL" id="BAABME010004808">
    <property type="protein sequence ID" value="GAA0163637.1"/>
    <property type="molecule type" value="Genomic_DNA"/>
</dbReference>
<gene>
    <name evidence="1" type="ORF">LIER_19451</name>
</gene>
<comment type="caution">
    <text evidence="1">The sequence shown here is derived from an EMBL/GenBank/DDBJ whole genome shotgun (WGS) entry which is preliminary data.</text>
</comment>